<proteinExistence type="predicted"/>
<accession>A0A1V6PE86</accession>
<dbReference type="AlphaFoldDB" id="A0A1V6PE86"/>
<protein>
    <submittedName>
        <fullName evidence="1">Uncharacterized protein</fullName>
    </submittedName>
</protein>
<gene>
    <name evidence="1" type="ORF">PENDEC_c007G02201</name>
</gene>
<evidence type="ECO:0000313" key="1">
    <source>
        <dbReference type="EMBL" id="OQD75318.1"/>
    </source>
</evidence>
<sequence length="120" mass="12708">MALASAGTLGHHYNCNGSRIELGGELLHVRHAHLRSTLEPMLFAAGPGDGLIGPAARNLEQRHPDPLDFGRKSGPGKNYPTGALSGWTADVVTEGGIMSSGIFEAVSWQFLRQAIYASVV</sequence>
<dbReference type="OrthoDB" id="4525710at2759"/>
<dbReference type="EMBL" id="MDYL01000007">
    <property type="protein sequence ID" value="OQD75318.1"/>
    <property type="molecule type" value="Genomic_DNA"/>
</dbReference>
<dbReference type="Proteomes" id="UP000191522">
    <property type="component" value="Unassembled WGS sequence"/>
</dbReference>
<name>A0A1V6PE86_PENDC</name>
<comment type="caution">
    <text evidence="1">The sequence shown here is derived from an EMBL/GenBank/DDBJ whole genome shotgun (WGS) entry which is preliminary data.</text>
</comment>
<reference evidence="2" key="1">
    <citation type="journal article" date="2017" name="Nat. Microbiol.">
        <title>Global analysis of biosynthetic gene clusters reveals vast potential of secondary metabolite production in Penicillium species.</title>
        <authorList>
            <person name="Nielsen J.C."/>
            <person name="Grijseels S."/>
            <person name="Prigent S."/>
            <person name="Ji B."/>
            <person name="Dainat J."/>
            <person name="Nielsen K.F."/>
            <person name="Frisvad J.C."/>
            <person name="Workman M."/>
            <person name="Nielsen J."/>
        </authorList>
    </citation>
    <scope>NUCLEOTIDE SEQUENCE [LARGE SCALE GENOMIC DNA]</scope>
    <source>
        <strain evidence="2">IBT 11843</strain>
    </source>
</reference>
<organism evidence="1 2">
    <name type="scientific">Penicillium decumbens</name>
    <dbReference type="NCBI Taxonomy" id="69771"/>
    <lineage>
        <taxon>Eukaryota</taxon>
        <taxon>Fungi</taxon>
        <taxon>Dikarya</taxon>
        <taxon>Ascomycota</taxon>
        <taxon>Pezizomycotina</taxon>
        <taxon>Eurotiomycetes</taxon>
        <taxon>Eurotiomycetidae</taxon>
        <taxon>Eurotiales</taxon>
        <taxon>Aspergillaceae</taxon>
        <taxon>Penicillium</taxon>
    </lineage>
</organism>
<evidence type="ECO:0000313" key="2">
    <source>
        <dbReference type="Proteomes" id="UP000191522"/>
    </source>
</evidence>
<keyword evidence="2" id="KW-1185">Reference proteome</keyword>